<organism evidence="2 3">
    <name type="scientific">Halorientalis brevis</name>
    <dbReference type="NCBI Taxonomy" id="1126241"/>
    <lineage>
        <taxon>Archaea</taxon>
        <taxon>Methanobacteriati</taxon>
        <taxon>Methanobacteriota</taxon>
        <taxon>Stenosarchaea group</taxon>
        <taxon>Halobacteria</taxon>
        <taxon>Halobacteriales</taxon>
        <taxon>Haloarculaceae</taxon>
        <taxon>Halorientalis</taxon>
    </lineage>
</organism>
<protein>
    <submittedName>
        <fullName evidence="2">Uncharacterized protein</fullName>
    </submittedName>
</protein>
<comment type="caution">
    <text evidence="2">The sequence shown here is derived from an EMBL/GenBank/DDBJ whole genome shotgun (WGS) entry which is preliminary data.</text>
</comment>
<dbReference type="RefSeq" id="WP_247381245.1">
    <property type="nucleotide sequence ID" value="NZ_JALLGV010000009.1"/>
</dbReference>
<sequence>MDSAQESDQQRVQPSVSELPDSLGEGTTLLLCPFDPTAHDLSLLALAEFGESTDTGVIVTTTRGVEKTIETYTALDDANAQPSICIVDTVSEQQSISAMYETVPTVFTPSAEDVERLVLALSDLTRNRTPDDGERHLVVPSLTPLLANASVSQITDVLDRITGLRTAGGFGLFGLDYTEHDESTVSAVASAVDRVLWVTKQADDEFAFELRSTRGELRELSVSKDPSE</sequence>
<dbReference type="EMBL" id="JBHUDJ010000015">
    <property type="protein sequence ID" value="MFD1589339.1"/>
    <property type="molecule type" value="Genomic_DNA"/>
</dbReference>
<evidence type="ECO:0000256" key="1">
    <source>
        <dbReference type="SAM" id="MobiDB-lite"/>
    </source>
</evidence>
<dbReference type="Proteomes" id="UP001597119">
    <property type="component" value="Unassembled WGS sequence"/>
</dbReference>
<name>A0ABD6CJ73_9EURY</name>
<feature type="region of interest" description="Disordered" evidence="1">
    <location>
        <begin position="1"/>
        <end position="21"/>
    </location>
</feature>
<evidence type="ECO:0000313" key="2">
    <source>
        <dbReference type="EMBL" id="MFD1589339.1"/>
    </source>
</evidence>
<feature type="compositionally biased region" description="Polar residues" evidence="1">
    <location>
        <begin position="1"/>
        <end position="16"/>
    </location>
</feature>
<reference evidence="2 3" key="1">
    <citation type="journal article" date="2019" name="Int. J. Syst. Evol. Microbiol.">
        <title>The Global Catalogue of Microorganisms (GCM) 10K type strain sequencing project: providing services to taxonomists for standard genome sequencing and annotation.</title>
        <authorList>
            <consortium name="The Broad Institute Genomics Platform"/>
            <consortium name="The Broad Institute Genome Sequencing Center for Infectious Disease"/>
            <person name="Wu L."/>
            <person name="Ma J."/>
        </authorList>
    </citation>
    <scope>NUCLEOTIDE SEQUENCE [LARGE SCALE GENOMIC DNA]</scope>
    <source>
        <strain evidence="2 3">CGMCC 1.12125</strain>
    </source>
</reference>
<proteinExistence type="predicted"/>
<dbReference type="Pfam" id="PF24336">
    <property type="entry name" value="DUF7504"/>
    <property type="match status" value="1"/>
</dbReference>
<accession>A0ABD6CJ73</accession>
<dbReference type="AlphaFoldDB" id="A0ABD6CJ73"/>
<gene>
    <name evidence="2" type="ORF">ACFR9U_20375</name>
</gene>
<dbReference type="InterPro" id="IPR055927">
    <property type="entry name" value="DUF7504"/>
</dbReference>
<keyword evidence="3" id="KW-1185">Reference proteome</keyword>
<evidence type="ECO:0000313" key="3">
    <source>
        <dbReference type="Proteomes" id="UP001597119"/>
    </source>
</evidence>